<feature type="signal peptide" evidence="1">
    <location>
        <begin position="1"/>
        <end position="17"/>
    </location>
</feature>
<dbReference type="WBParaSite" id="PTRK_0001460800.1">
    <property type="protein sequence ID" value="PTRK_0001460800.1"/>
    <property type="gene ID" value="PTRK_0001460800"/>
</dbReference>
<feature type="chain" id="PRO_5005892444" evidence="1">
    <location>
        <begin position="18"/>
        <end position="176"/>
    </location>
</feature>
<evidence type="ECO:0000313" key="2">
    <source>
        <dbReference type="Proteomes" id="UP000038045"/>
    </source>
</evidence>
<dbReference type="InterPro" id="IPR043108">
    <property type="entry name" value="Her-1_C"/>
</dbReference>
<keyword evidence="1" id="KW-0732">Signal</keyword>
<dbReference type="InterPro" id="IPR036341">
    <property type="entry name" value="Her-1_sf"/>
</dbReference>
<dbReference type="Proteomes" id="UP000038045">
    <property type="component" value="Unplaced"/>
</dbReference>
<sequence length="176" mass="20897">MYLIYLLIALSIKYLEGRFIYEDFIVRKCCSDEYKECCMESLINKKELNCNGISNVNRALIEDCLHRQLFSNEEESLKFMDSSCCNVFQENMFDPDDVCYYSCIDATQKYFLSNAEKWRSIKNCMKKNLPVRCFNKCVNWSGKNGYNKFIYEDHCKWSDKLKSGYVHLGRELESKK</sequence>
<dbReference type="InterPro" id="IPR015313">
    <property type="entry name" value="Her-1"/>
</dbReference>
<proteinExistence type="predicted"/>
<keyword evidence="2" id="KW-1185">Reference proteome</keyword>
<evidence type="ECO:0000313" key="3">
    <source>
        <dbReference type="WBParaSite" id="PTRK_0001460800.1"/>
    </source>
</evidence>
<dbReference type="AlphaFoldDB" id="A0A0N4ZZZ0"/>
<dbReference type="SUPFAM" id="SSF110014">
    <property type="entry name" value="Her-1"/>
    <property type="match status" value="1"/>
</dbReference>
<accession>A0A0N4ZZZ0</accession>
<name>A0A0N4ZZZ0_PARTI</name>
<dbReference type="PANTHER" id="PTHR37979">
    <property type="entry name" value="PROTEIN HER-1"/>
    <property type="match status" value="1"/>
</dbReference>
<dbReference type="Gene3D" id="1.10.150.370">
    <property type="entry name" value="Caenorhabditis elegans Her-1, C-terminal domain"/>
    <property type="match status" value="1"/>
</dbReference>
<organism evidence="2 3">
    <name type="scientific">Parastrongyloides trichosuri</name>
    <name type="common">Possum-specific nematode worm</name>
    <dbReference type="NCBI Taxonomy" id="131310"/>
    <lineage>
        <taxon>Eukaryota</taxon>
        <taxon>Metazoa</taxon>
        <taxon>Ecdysozoa</taxon>
        <taxon>Nematoda</taxon>
        <taxon>Chromadorea</taxon>
        <taxon>Rhabditida</taxon>
        <taxon>Tylenchina</taxon>
        <taxon>Panagrolaimomorpha</taxon>
        <taxon>Strongyloidoidea</taxon>
        <taxon>Strongyloididae</taxon>
        <taxon>Parastrongyloides</taxon>
    </lineage>
</organism>
<dbReference type="Gene3D" id="1.10.150.360">
    <property type="match status" value="1"/>
</dbReference>
<protein>
    <submittedName>
        <fullName evidence="3">DB domain-containing protein</fullName>
    </submittedName>
</protein>
<evidence type="ECO:0000256" key="1">
    <source>
        <dbReference type="SAM" id="SignalP"/>
    </source>
</evidence>
<dbReference type="Pfam" id="PF09232">
    <property type="entry name" value="Caenor_Her-1"/>
    <property type="match status" value="1"/>
</dbReference>
<reference evidence="3" key="1">
    <citation type="submission" date="2017-02" db="UniProtKB">
        <authorList>
            <consortium name="WormBaseParasite"/>
        </authorList>
    </citation>
    <scope>IDENTIFICATION</scope>
</reference>
<dbReference type="PANTHER" id="PTHR37979:SF1">
    <property type="entry name" value="PROTEIN HER-1"/>
    <property type="match status" value="1"/>
</dbReference>